<name>A0ABS4D4X5_9CHLR</name>
<keyword evidence="5" id="KW-1185">Reference proteome</keyword>
<dbReference type="Pfam" id="PF00092">
    <property type="entry name" value="VWA"/>
    <property type="match status" value="1"/>
</dbReference>
<feature type="domain" description="Fibronectin type-III" evidence="3">
    <location>
        <begin position="213"/>
        <end position="303"/>
    </location>
</feature>
<dbReference type="CDD" id="cd00063">
    <property type="entry name" value="FN3"/>
    <property type="match status" value="2"/>
</dbReference>
<dbReference type="SUPFAM" id="SSF49899">
    <property type="entry name" value="Concanavalin A-like lectins/glucanases"/>
    <property type="match status" value="2"/>
</dbReference>
<evidence type="ECO:0000256" key="1">
    <source>
        <dbReference type="ARBA" id="ARBA00004239"/>
    </source>
</evidence>
<reference evidence="4 5" key="1">
    <citation type="submission" date="2021-03" db="EMBL/GenBank/DDBJ databases">
        <authorList>
            <person name="Grouzdev D.S."/>
        </authorList>
    </citation>
    <scope>NUCLEOTIDE SEQUENCE [LARGE SCALE GENOMIC DNA]</scope>
    <source>
        <strain evidence="4 5">M50-1</strain>
    </source>
</reference>
<comment type="caution">
    <text evidence="4">The sequence shown here is derived from an EMBL/GenBank/DDBJ whole genome shotgun (WGS) entry which is preliminary data.</text>
</comment>
<dbReference type="NCBIfam" id="NF038128">
    <property type="entry name" value="choice_anch_J"/>
    <property type="match status" value="2"/>
</dbReference>
<dbReference type="PROSITE" id="PS50234">
    <property type="entry name" value="VWFA"/>
    <property type="match status" value="1"/>
</dbReference>
<dbReference type="PROSITE" id="PS50853">
    <property type="entry name" value="FN3"/>
    <property type="match status" value="2"/>
</dbReference>
<evidence type="ECO:0000313" key="4">
    <source>
        <dbReference type="EMBL" id="MBP1464491.1"/>
    </source>
</evidence>
<dbReference type="Gene3D" id="2.60.40.10">
    <property type="entry name" value="Immunoglobulins"/>
    <property type="match status" value="2"/>
</dbReference>
<dbReference type="Gene3D" id="2.60.120.200">
    <property type="match status" value="2"/>
</dbReference>
<dbReference type="InterPro" id="IPR036465">
    <property type="entry name" value="vWFA_dom_sf"/>
</dbReference>
<proteinExistence type="predicted"/>
<dbReference type="NCBIfam" id="NF041940">
    <property type="entry name" value="choice_anch_X"/>
    <property type="match status" value="1"/>
</dbReference>
<dbReference type="EMBL" id="SIJK02000002">
    <property type="protein sequence ID" value="MBP1464491.1"/>
    <property type="molecule type" value="Genomic_DNA"/>
</dbReference>
<feature type="domain" description="Fibronectin type-III" evidence="3">
    <location>
        <begin position="461"/>
        <end position="549"/>
    </location>
</feature>
<dbReference type="Proteomes" id="UP001193081">
    <property type="component" value="Unassembled WGS sequence"/>
</dbReference>
<evidence type="ECO:0000259" key="2">
    <source>
        <dbReference type="PROSITE" id="PS50234"/>
    </source>
</evidence>
<dbReference type="SUPFAM" id="SSF53300">
    <property type="entry name" value="vWA-like"/>
    <property type="match status" value="1"/>
</dbReference>
<dbReference type="RefSeq" id="WP_135476249.1">
    <property type="nucleotide sequence ID" value="NZ_SIJK02000002.1"/>
</dbReference>
<dbReference type="Gene3D" id="2.60.120.380">
    <property type="match status" value="1"/>
</dbReference>
<dbReference type="InterPro" id="IPR002035">
    <property type="entry name" value="VWF_A"/>
</dbReference>
<evidence type="ECO:0000313" key="5">
    <source>
        <dbReference type="Proteomes" id="UP001193081"/>
    </source>
</evidence>
<dbReference type="InterPro" id="IPR003961">
    <property type="entry name" value="FN3_dom"/>
</dbReference>
<protein>
    <submittedName>
        <fullName evidence="4">Choice-of-anchor J domain-containing protein</fullName>
    </submittedName>
</protein>
<feature type="domain" description="VWFA" evidence="2">
    <location>
        <begin position="817"/>
        <end position="995"/>
    </location>
</feature>
<dbReference type="InterPro" id="IPR013783">
    <property type="entry name" value="Ig-like_fold"/>
</dbReference>
<evidence type="ECO:0000259" key="3">
    <source>
        <dbReference type="PROSITE" id="PS50853"/>
    </source>
</evidence>
<dbReference type="SMART" id="SM00327">
    <property type="entry name" value="VWA"/>
    <property type="match status" value="1"/>
</dbReference>
<dbReference type="SUPFAM" id="SSF49265">
    <property type="entry name" value="Fibronectin type III"/>
    <property type="match status" value="1"/>
</dbReference>
<sequence>MQASSRSPSYSRSLIFLGLLLAGLLLVGFAPFVRAAQDFPTSPETFDGTSLPSGWTVVNASSNDPYPIDSPYPLPNDRHGWRFDNPGARQNLTGGTGNFALADSDHAGRGETMDTQLRTPTFSLQGVAAAYLEFNTDFRPYDASTGDVDLSIDGGQTWTNIWRTTLSVQGQVKVTLPASALNQTKVKLRFRYYNATWDKYWAIDNVAIVPVDRPTPPDGLQATLKGSEIQLNWNAASNVRRYVIERSPDGTNWATITEVLDQKSFTDQQGLFCGIPYRYRLLARNLAGLSEPSATVTVTTASCDRPTTLNEDFTATTLPSGWTMTPSSGATWLLNNPNGRTNQTGGTGNFALAESRQMDASLVSPLLNLSDQTSVELQFKTFFRVDQRATAEVDVSTDGGSTWVNVWRQTSSFQGSVTLDLSSQLASKSAALVRFRYSNTNDDWYWQVDDVQLLAMSPPVVPTNLRGSLLTSGDVSLTWDGRGSQTFELERALGSSGSFQKIATLEQGVTSFVDKTVTSETLYRYRVRSRNAVGFSAYSNIASLTSGNRNVRMIDITVSYYANSTTAQARRQAIEQNLRYFADSIYEMSNGANKLRRVTIYTGGSFANQADIVWVASCWPNAHLAGYGTPGLRIQHCDTFQTTNLTINFMNNDREFRQGGYVLGHEMGHYFYSVYDEYRGTSPSTAWIGFPRLTDTPVDNSVMNSQWNAVDGNFNWLNFSTALNNTGNTAQHRVYASSAWQTLARPLHQDPRNDARMTSPVRLFHPELAAVAPASGQPPRIDLTNAAAQANARNALQFVWVGQSGSPRLQQANAEMALQFVVDTSTQMSEAQLASIKANLKNLVDQASDTTMIGLITYADTVTVVQQPVLLDSEASRTALKATLDGLVLSSSAAVVTGEALETALGAEGAAGIPDNAVRAVYLFSAGMYTGASHPFAQVGAYQDAAVTLEAFDLGRDPQLAAELFQLATATGGDYVSVADATELRIGLREATHRLSPVVDVGIATGSGEMTNATPYEASFYVDASLGTLDLDVIFSGLPADATITLTRPDGTASGAIFTASGVDDGFGGQFTLASTRITNPALGTWTLRVTTTSARSRVAFWADGTPQADEGTFFAHVRSLTGNTIAAPEALLIDAMVAQDFPITGGGIRGEITLPDGTTVPVVFTDDGVAPDFLANDGHYSALIDYRGNGVYSIAAFFDNDNGQAVFTEEAVAPSTAPDGTVREAQTYPVEGNFQRYATTKVFVTGWQPDDHADDMFAATQMSPDNTPFDGRIDRVGDVDIFKVDVPADYSDALILRIGQLALGMDPVITAFDTDETWSIDRSLTGATGDMISVSLPNSSGTTVYIAVKHRNAAATTGLYELSVGPLLANEVPGNLDSKGAEHAIFLPMLRVPAQGIPNAAHAVYLPLTLR</sequence>
<dbReference type="Gene3D" id="3.40.50.410">
    <property type="entry name" value="von Willebrand factor, type A domain"/>
    <property type="match status" value="1"/>
</dbReference>
<organism evidence="4 5">
    <name type="scientific">Candidatus Chloroploca mongolica</name>
    <dbReference type="NCBI Taxonomy" id="2528176"/>
    <lineage>
        <taxon>Bacteria</taxon>
        <taxon>Bacillati</taxon>
        <taxon>Chloroflexota</taxon>
        <taxon>Chloroflexia</taxon>
        <taxon>Chloroflexales</taxon>
        <taxon>Chloroflexineae</taxon>
        <taxon>Oscillochloridaceae</taxon>
        <taxon>Candidatus Chloroploca</taxon>
    </lineage>
</organism>
<comment type="subcellular location">
    <subcellularLocation>
        <location evidence="1">Secreted</location>
        <location evidence="1">Extracellular space</location>
    </subcellularLocation>
</comment>
<dbReference type="InterPro" id="IPR036116">
    <property type="entry name" value="FN3_sf"/>
</dbReference>
<gene>
    <name evidence="4" type="ORF">EYB53_002100</name>
</gene>
<dbReference type="SMART" id="SM00060">
    <property type="entry name" value="FN3"/>
    <property type="match status" value="2"/>
</dbReference>
<dbReference type="InterPro" id="IPR013320">
    <property type="entry name" value="ConA-like_dom_sf"/>
</dbReference>
<accession>A0ABS4D4X5</accession>